<dbReference type="EMBL" id="CP054840">
    <property type="protein sequence ID" value="QKV54339.1"/>
    <property type="molecule type" value="Genomic_DNA"/>
</dbReference>
<dbReference type="GO" id="GO:0009306">
    <property type="term" value="P:protein secretion"/>
    <property type="evidence" value="ECO:0007669"/>
    <property type="project" value="InterPro"/>
</dbReference>
<sequence>MKLFHLRHRTPIPRRPARGAALLTAMLTVTLVATFAATALWQQWRAVEIETAERARSQAGWILLGALDWSRVVLREDGRAGGPDHLAEPWAVPLQEAKLSTFLAAEGNVSQVDDGSSETTNAFLSGEIIDLQSRMNLRNLLQDNEANDQAFARLFDRLGVPASYLQQITVNLRTAQAAGSNPETTAPLMPRTLAQLGWMGIPREIIARLEPHVTMLPVVTPVNLNTASAEVIWASLEGLDWAKASQFIQAREASPLRNTIEARARLGLASDAPLNNLGISSTFFEIRGRLRLGETLVSERSLVQRTGMNVVTLWRERGNWTSSNLPLAERPAARNNPL</sequence>
<dbReference type="PIRSF" id="PIRSF002786">
    <property type="entry name" value="XcpX"/>
    <property type="match status" value="1"/>
</dbReference>
<name>A0A6N1X4F2_9BURK</name>
<keyword evidence="1" id="KW-0472">Membrane</keyword>
<keyword evidence="1" id="KW-0813">Transport</keyword>
<dbReference type="RefSeq" id="WP_175505139.1">
    <property type="nucleotide sequence ID" value="NZ_CAURQT010000005.1"/>
</dbReference>
<feature type="domain" description="T2SS protein K second SAM-like" evidence="2">
    <location>
        <begin position="222"/>
        <end position="278"/>
    </location>
</feature>
<dbReference type="InterPro" id="IPR005628">
    <property type="entry name" value="GspK"/>
</dbReference>
<evidence type="ECO:0000259" key="3">
    <source>
        <dbReference type="Pfam" id="PF21687"/>
    </source>
</evidence>
<dbReference type="KEGG" id="aant:HUK68_16285"/>
<dbReference type="Proteomes" id="UP000509579">
    <property type="component" value="Chromosome"/>
</dbReference>
<reference evidence="4 5" key="1">
    <citation type="submission" date="2020-06" db="EMBL/GenBank/DDBJ databases">
        <title>Acidovorax antarctica sp. nov., isolated from Corinth ice sheet soil, Antarctic Fields Peninsula.</title>
        <authorList>
            <person name="Xu Q."/>
            <person name="Peng F."/>
        </authorList>
    </citation>
    <scope>NUCLEOTIDE SEQUENCE [LARGE SCALE GENOMIC DNA]</scope>
    <source>
        <strain evidence="4 5">16-35-5</strain>
    </source>
</reference>
<dbReference type="InterPro" id="IPR045584">
    <property type="entry name" value="Pilin-like"/>
</dbReference>
<organism evidence="4 5">
    <name type="scientific">Comamonas antarctica</name>
    <dbReference type="NCBI Taxonomy" id="2743470"/>
    <lineage>
        <taxon>Bacteria</taxon>
        <taxon>Pseudomonadati</taxon>
        <taxon>Pseudomonadota</taxon>
        <taxon>Betaproteobacteria</taxon>
        <taxon>Burkholderiales</taxon>
        <taxon>Comamonadaceae</taxon>
        <taxon>Comamonas</taxon>
    </lineage>
</organism>
<comment type="similarity">
    <text evidence="1">Belongs to the GSP K family.</text>
</comment>
<keyword evidence="5" id="KW-1185">Reference proteome</keyword>
<evidence type="ECO:0000259" key="2">
    <source>
        <dbReference type="Pfam" id="PF03934"/>
    </source>
</evidence>
<dbReference type="Pfam" id="PF03934">
    <property type="entry name" value="T2SSK"/>
    <property type="match status" value="1"/>
</dbReference>
<keyword evidence="1" id="KW-1003">Cell membrane</keyword>
<protein>
    <recommendedName>
        <fullName evidence="1">Type II secretion system protein K</fullName>
    </recommendedName>
</protein>
<accession>A0A6N1X4F2</accession>
<dbReference type="SUPFAM" id="SSF54523">
    <property type="entry name" value="Pili subunits"/>
    <property type="match status" value="1"/>
</dbReference>
<dbReference type="AlphaFoldDB" id="A0A6N1X4F2"/>
<gene>
    <name evidence="4" type="primary">gspK</name>
    <name evidence="4" type="ORF">HUK68_16285</name>
</gene>
<dbReference type="Gene3D" id="3.30.1300.30">
    <property type="entry name" value="GSPII I/J protein-like"/>
    <property type="match status" value="1"/>
</dbReference>
<comment type="subcellular location">
    <subcellularLocation>
        <location evidence="1">Cell inner membrane</location>
    </subcellularLocation>
</comment>
<evidence type="ECO:0000313" key="5">
    <source>
        <dbReference type="Proteomes" id="UP000509579"/>
    </source>
</evidence>
<dbReference type="NCBIfam" id="NF037980">
    <property type="entry name" value="T2SS_GspK"/>
    <property type="match status" value="1"/>
</dbReference>
<feature type="domain" description="T2SS protein K first SAM-like" evidence="3">
    <location>
        <begin position="133"/>
        <end position="217"/>
    </location>
</feature>
<dbReference type="InterPro" id="IPR049179">
    <property type="entry name" value="T2SSK_SAM-like_2nd"/>
</dbReference>
<keyword evidence="1" id="KW-0997">Cell inner membrane</keyword>
<evidence type="ECO:0000256" key="1">
    <source>
        <dbReference type="PIRNR" id="PIRNR002786"/>
    </source>
</evidence>
<proteinExistence type="inferred from homology"/>
<dbReference type="Pfam" id="PF21687">
    <property type="entry name" value="T2SSK_1st"/>
    <property type="match status" value="1"/>
</dbReference>
<dbReference type="GO" id="GO:0005886">
    <property type="term" value="C:plasma membrane"/>
    <property type="evidence" value="ECO:0007669"/>
    <property type="project" value="UniProtKB-SubCell"/>
</dbReference>
<dbReference type="InterPro" id="IPR049031">
    <property type="entry name" value="T2SSK_SAM-like_1st"/>
</dbReference>
<evidence type="ECO:0000313" key="4">
    <source>
        <dbReference type="EMBL" id="QKV54339.1"/>
    </source>
</evidence>